<evidence type="ECO:0000313" key="2">
    <source>
        <dbReference type="Proteomes" id="UP000003111"/>
    </source>
</evidence>
<dbReference type="EMBL" id="ACLF03000005">
    <property type="protein sequence ID" value="EFQ83229.1"/>
    <property type="molecule type" value="Genomic_DNA"/>
</dbReference>
<dbReference type="HOGENOM" id="CLU_2875646_0_0_11"/>
<sequence>MIEIEVSHIRLAESAFQSIQPILSTASVAAQLRCTPQGDDATHVPIAISVAYYDSDVYELGAQ</sequence>
<evidence type="ECO:0000313" key="1">
    <source>
        <dbReference type="EMBL" id="EFQ83229.1"/>
    </source>
</evidence>
<gene>
    <name evidence="1" type="ORF">HMPREF0063_11502</name>
</gene>
<dbReference type="Proteomes" id="UP000003111">
    <property type="component" value="Unassembled WGS sequence"/>
</dbReference>
<dbReference type="AlphaFoldDB" id="E2SBU3"/>
<accession>E2SBU3</accession>
<comment type="caution">
    <text evidence="1">The sequence shown here is derived from an EMBL/GenBank/DDBJ whole genome shotgun (WGS) entry which is preliminary data.</text>
</comment>
<reference evidence="1" key="1">
    <citation type="submission" date="2010-08" db="EMBL/GenBank/DDBJ databases">
        <authorList>
            <person name="Muzny D."/>
            <person name="Qin X."/>
            <person name="Buhay C."/>
            <person name="Dugan-Rocha S."/>
            <person name="Ding Y."/>
            <person name="Chen G."/>
            <person name="Hawes A."/>
            <person name="Holder M."/>
            <person name="Jhangiani S."/>
            <person name="Johnson A."/>
            <person name="Khan Z."/>
            <person name="Li Z."/>
            <person name="Liu W."/>
            <person name="Liu X."/>
            <person name="Perez L."/>
            <person name="Shen H."/>
            <person name="Wang Q."/>
            <person name="Watt J."/>
            <person name="Xi L."/>
            <person name="Xin Y."/>
            <person name="Zhou J."/>
            <person name="Deng J."/>
            <person name="Jiang H."/>
            <person name="Liu Y."/>
            <person name="Qu J."/>
            <person name="Song X.-Z."/>
            <person name="Zhang L."/>
            <person name="Villasana D."/>
            <person name="Johnson A."/>
            <person name="Liu J."/>
            <person name="Liyanage D."/>
            <person name="Lorensuhewa L."/>
            <person name="Robinson T."/>
            <person name="Song A."/>
            <person name="Song B.-B."/>
            <person name="Dinh H."/>
            <person name="Thornton R."/>
            <person name="Coyle M."/>
            <person name="Francisco L."/>
            <person name="Jackson L."/>
            <person name="Javaid M."/>
            <person name="Korchina V."/>
            <person name="Kovar C."/>
            <person name="Mata R."/>
            <person name="Mathew T."/>
            <person name="Ngo R."/>
            <person name="Nguyen L."/>
            <person name="Nguyen N."/>
            <person name="Okwuonu G."/>
            <person name="Ongeri F."/>
            <person name="Pham C."/>
            <person name="Simmons D."/>
            <person name="Wilczek-Boney K."/>
            <person name="Hale W."/>
            <person name="Jakkamsetti A."/>
            <person name="Pham P."/>
            <person name="Ruth R."/>
            <person name="San Lucas F."/>
            <person name="Warren J."/>
            <person name="Zhang J."/>
            <person name="Zhao Z."/>
            <person name="Zhou C."/>
            <person name="Zhu D."/>
            <person name="Lee S."/>
            <person name="Bess C."/>
            <person name="Blankenburg K."/>
            <person name="Forbes L."/>
            <person name="Fu Q."/>
            <person name="Gubbala S."/>
            <person name="Hirani K."/>
            <person name="Jayaseelan J.C."/>
            <person name="Lara F."/>
            <person name="Munidasa M."/>
            <person name="Palculict T."/>
            <person name="Patil S."/>
            <person name="Pu L.-L."/>
            <person name="Saada N."/>
            <person name="Tang L."/>
            <person name="Weissenberger G."/>
            <person name="Zhu Y."/>
            <person name="Hemphill L."/>
            <person name="Shang Y."/>
            <person name="Youmans B."/>
            <person name="Ayvaz T."/>
            <person name="Ross M."/>
            <person name="Santibanez J."/>
            <person name="Aqrawi P."/>
            <person name="Gross S."/>
            <person name="Joshi V."/>
            <person name="Fowler G."/>
            <person name="Nazareth L."/>
            <person name="Reid J."/>
            <person name="Worley K."/>
            <person name="Petrosino J."/>
            <person name="Highlander S."/>
            <person name="Gibbs R."/>
        </authorList>
    </citation>
    <scope>NUCLEOTIDE SEQUENCE [LARGE SCALE GENOMIC DNA]</scope>
    <source>
        <strain evidence="1">DSM 15272</strain>
    </source>
</reference>
<organism evidence="1 2">
    <name type="scientific">Aeromicrobium marinum DSM 15272</name>
    <dbReference type="NCBI Taxonomy" id="585531"/>
    <lineage>
        <taxon>Bacteria</taxon>
        <taxon>Bacillati</taxon>
        <taxon>Actinomycetota</taxon>
        <taxon>Actinomycetes</taxon>
        <taxon>Propionibacteriales</taxon>
        <taxon>Nocardioidaceae</taxon>
        <taxon>Aeromicrobium</taxon>
    </lineage>
</organism>
<protein>
    <submittedName>
        <fullName evidence="1">Uncharacterized protein</fullName>
    </submittedName>
</protein>
<name>E2SBU3_9ACTN</name>
<proteinExistence type="predicted"/>
<keyword evidence="2" id="KW-1185">Reference proteome</keyword>